<dbReference type="OrthoDB" id="445522at2759"/>
<feature type="compositionally biased region" description="Acidic residues" evidence="1">
    <location>
        <begin position="1348"/>
        <end position="1364"/>
    </location>
</feature>
<evidence type="ECO:0000256" key="1">
    <source>
        <dbReference type="SAM" id="MobiDB-lite"/>
    </source>
</evidence>
<dbReference type="EMBL" id="CAMXCT030003946">
    <property type="protein sequence ID" value="CAL4794310.1"/>
    <property type="molecule type" value="Genomic_DNA"/>
</dbReference>
<name>A0A9P1DBV6_9DINO</name>
<dbReference type="Proteomes" id="UP001152797">
    <property type="component" value="Unassembled WGS sequence"/>
</dbReference>
<feature type="compositionally biased region" description="Basic and acidic residues" evidence="1">
    <location>
        <begin position="1186"/>
        <end position="1204"/>
    </location>
</feature>
<evidence type="ECO:0000313" key="4">
    <source>
        <dbReference type="Proteomes" id="UP001152797"/>
    </source>
</evidence>
<dbReference type="EMBL" id="CAMXCT020003946">
    <property type="protein sequence ID" value="CAL1160373.1"/>
    <property type="molecule type" value="Genomic_DNA"/>
</dbReference>
<comment type="caution">
    <text evidence="2">The sequence shown here is derived from an EMBL/GenBank/DDBJ whole genome shotgun (WGS) entry which is preliminary data.</text>
</comment>
<organism evidence="2">
    <name type="scientific">Cladocopium goreaui</name>
    <dbReference type="NCBI Taxonomy" id="2562237"/>
    <lineage>
        <taxon>Eukaryota</taxon>
        <taxon>Sar</taxon>
        <taxon>Alveolata</taxon>
        <taxon>Dinophyceae</taxon>
        <taxon>Suessiales</taxon>
        <taxon>Symbiodiniaceae</taxon>
        <taxon>Cladocopium</taxon>
    </lineage>
</organism>
<sequence>MPPSKRKSNGADNKSASKSAKMSGRADPDKIMTSPYIPLMTNWLEKEVLAGGGPADFLGKKYPDKEKAYASNMDVPGLLRPWFNSDPDKVATEKLAMTKLPNEYLESPYDELPAVIGSGLLLPFSVAYIKGWKRGLMLLTTLAAIRELKLEDQIPHWIKVSFGTVHASFGAFSDVRSKVFANRGATLQQVATRRPPHAFNFLRQIQIIQRSGGSGGMQHFEDSGAPRVGAIFRICSIFIAEVFANIICYRKGDWEQAVGVARAFKLGKLESEAVSNLQCRVPEHIVAALSEAVRTRGLSKLVTHELLAKDLLNRSFSSGLGQMEAWKEELRNKPNNKIVDLFLQRILAAFDNTPAPMRKAMTHKEGLVAHQCCGAFVHFLSELEKIAPPAEYQEAATSLTSQFGFGYLDPDLLHGLESSVPPGDVRSVSAFRPFIARVESASKIRQDKEDEDLAQAVRQADLRQLISRLENDLRALDGLAGGDVEAAKQTALDLKWIRERQMKGDVFIDKWMAENCRLIECDAEMQQAVPDFINFKEQFRGIPGREFVLCAYDATVFPANAAYVRNSIGALASILGMGPNCCGHYQVTVFQSQTTMPAMVKHRRLIEDQLIASKMSIVNAFQLLFNKDESTSSRDQRALSQPCIGLLHSNFPDSAWLSSRVLVEGKLGPVPLLPFNQFQGYDDITRPGVEAHKKILESYMCGMDIKAEDRLLAVDLVPNRFAEFSRAVAEIRLEDAGSPLRYLGFVKSKDSTDSTSLKDLQAIIRSKVWDFWDVSSMAPAKTRPREESGPRTLPTLQVLAFQDGHPIFPDVVRNRFPQGTAEQLEIEAFFEKFTKMFPPAPQRAAAAPGAAPPRSGGLCDFSINGGKLPLDPHRVLDLVAVKDEDFQVRLGAISMTAKRPAVVITTDLDIWVGNTTDTVCTMGPVELFGYNTGAYEEVVVPGTDTANPKGLMFRLAEGDLNLIVVEDKQILPMCQYLRNLATQKGISAVEVEDHKLTPMTHQVEAGVEPVPISFRYRITALDSGKTHIFKPNTLDQESAVRSQTMGALMAGKYDKVAASPRVQVLWEVEASSSPAVIQPRKPKMYMTCSLCLDQSQEPVAMPVLTQDSPIPAPARKPPAKPTKKENERSPPAGKGPDKKEEKPEGKVKAKPKAPKAKAKSKPKAKVKAASSAKKAPAPKKSPKKPASKEDLKEEQVAQKGDDGNGKASPTIKRPAAKTLPEGEGKRRKAGKSPGGQVISNPYWIGSSQKWGIKIDKSEKIRVYSSVGNRFMDREKCWEICEDAANELRKGTPLADVMSMAAAREQALWDAVKSRDGGKPGAAAEAETCETEKCEEKVEECGEDHQEQGEEEAPEDDEEQNEIEPFEEKKEQDEKDVD</sequence>
<dbReference type="EMBL" id="CAMXCT010003946">
    <property type="protein sequence ID" value="CAI4006998.1"/>
    <property type="molecule type" value="Genomic_DNA"/>
</dbReference>
<evidence type="ECO:0000313" key="3">
    <source>
        <dbReference type="EMBL" id="CAL1160373.1"/>
    </source>
</evidence>
<reference evidence="2" key="1">
    <citation type="submission" date="2022-10" db="EMBL/GenBank/DDBJ databases">
        <authorList>
            <person name="Chen Y."/>
            <person name="Dougan E. K."/>
            <person name="Chan C."/>
            <person name="Rhodes N."/>
            <person name="Thang M."/>
        </authorList>
    </citation>
    <scope>NUCLEOTIDE SEQUENCE</scope>
</reference>
<feature type="region of interest" description="Disordered" evidence="1">
    <location>
        <begin position="1311"/>
        <end position="1377"/>
    </location>
</feature>
<keyword evidence="4" id="KW-1185">Reference proteome</keyword>
<accession>A0A9P1DBV6</accession>
<protein>
    <submittedName>
        <fullName evidence="2">Uncharacterized protein</fullName>
    </submittedName>
</protein>
<feature type="compositionally biased region" description="Pro residues" evidence="1">
    <location>
        <begin position="1110"/>
        <end position="1120"/>
    </location>
</feature>
<feature type="region of interest" description="Disordered" evidence="1">
    <location>
        <begin position="1105"/>
        <end position="1242"/>
    </location>
</feature>
<proteinExistence type="predicted"/>
<feature type="region of interest" description="Disordered" evidence="1">
    <location>
        <begin position="1"/>
        <end position="29"/>
    </location>
</feature>
<feature type="compositionally biased region" description="Basic and acidic residues" evidence="1">
    <location>
        <begin position="1329"/>
        <end position="1347"/>
    </location>
</feature>
<reference evidence="3" key="2">
    <citation type="submission" date="2024-04" db="EMBL/GenBank/DDBJ databases">
        <authorList>
            <person name="Chen Y."/>
            <person name="Shah S."/>
            <person name="Dougan E. K."/>
            <person name="Thang M."/>
            <person name="Chan C."/>
        </authorList>
    </citation>
    <scope>NUCLEOTIDE SEQUENCE [LARGE SCALE GENOMIC DNA]</scope>
</reference>
<evidence type="ECO:0000313" key="2">
    <source>
        <dbReference type="EMBL" id="CAI4006998.1"/>
    </source>
</evidence>
<feature type="compositionally biased region" description="Basic and acidic residues" evidence="1">
    <location>
        <begin position="1365"/>
        <end position="1377"/>
    </location>
</feature>
<feature type="compositionally biased region" description="Basic residues" evidence="1">
    <location>
        <begin position="1176"/>
        <end position="1185"/>
    </location>
</feature>
<feature type="compositionally biased region" description="Basic residues" evidence="1">
    <location>
        <begin position="1148"/>
        <end position="1166"/>
    </location>
</feature>
<feature type="compositionally biased region" description="Basic and acidic residues" evidence="1">
    <location>
        <begin position="1135"/>
        <end position="1147"/>
    </location>
</feature>
<feature type="compositionally biased region" description="Polar residues" evidence="1">
    <location>
        <begin position="10"/>
        <end position="20"/>
    </location>
</feature>
<gene>
    <name evidence="2" type="ORF">C1SCF055_LOCUS32590</name>
</gene>